<gene>
    <name evidence="1" type="ORF">SUBVAR_05840</name>
</gene>
<reference evidence="1" key="1">
    <citation type="submission" date="2009-12" db="EMBL/GenBank/DDBJ databases">
        <authorList>
            <person name="Weinstock G."/>
            <person name="Sodergren E."/>
            <person name="Clifton S."/>
            <person name="Fulton L."/>
            <person name="Fulton B."/>
            <person name="Courtney L."/>
            <person name="Fronick C."/>
            <person name="Harrison M."/>
            <person name="Strong C."/>
            <person name="Farmer C."/>
            <person name="Delahaunty K."/>
            <person name="Markovic C."/>
            <person name="Hall O."/>
            <person name="Minx P."/>
            <person name="Tomlinson C."/>
            <person name="Mitreva M."/>
            <person name="Nelson J."/>
            <person name="Hou S."/>
            <person name="Wollam A."/>
            <person name="Pepin K.H."/>
            <person name="Johnson M."/>
            <person name="Bhonagiri V."/>
            <person name="Nash W.E."/>
            <person name="Warren W."/>
            <person name="Chinwalla A."/>
            <person name="Mardis E.R."/>
            <person name="Wilson R.K."/>
        </authorList>
    </citation>
    <scope>NUCLEOTIDE SEQUENCE [LARGE SCALE GENOMIC DNA]</scope>
    <source>
        <strain evidence="1">DSM 15176</strain>
    </source>
</reference>
<sequence>MLPCWRCGGEAEAKQVSNVGRPLYAVSCKKHYCGAYGCAHRTENEAISYWNTRSVPPIGRCKDCKHKKIISSTIYCDLDECAKNENDFCSDFKPKEDDGSV</sequence>
<dbReference type="Pfam" id="PF14354">
    <property type="entry name" value="Lar_restr_allev"/>
    <property type="match status" value="1"/>
</dbReference>
<dbReference type="Proteomes" id="UP000003438">
    <property type="component" value="Unassembled WGS sequence"/>
</dbReference>
<name>D1PNC1_9FIRM</name>
<dbReference type="STRING" id="411471.SUBVAR_05840"/>
<keyword evidence="2" id="KW-1185">Reference proteome</keyword>
<comment type="caution">
    <text evidence="1">The sequence shown here is derived from an EMBL/GenBank/DDBJ whole genome shotgun (WGS) entry which is preliminary data.</text>
</comment>
<protein>
    <submittedName>
        <fullName evidence="1">Uncharacterized protein</fullName>
    </submittedName>
</protein>
<organism evidence="1 2">
    <name type="scientific">Subdoligranulum variabile DSM 15176</name>
    <dbReference type="NCBI Taxonomy" id="411471"/>
    <lineage>
        <taxon>Bacteria</taxon>
        <taxon>Bacillati</taxon>
        <taxon>Bacillota</taxon>
        <taxon>Clostridia</taxon>
        <taxon>Eubacteriales</taxon>
        <taxon>Oscillospiraceae</taxon>
        <taxon>Subdoligranulum</taxon>
    </lineage>
</organism>
<proteinExistence type="predicted"/>
<evidence type="ECO:0000313" key="1">
    <source>
        <dbReference type="EMBL" id="EFB76056.1"/>
    </source>
</evidence>
<evidence type="ECO:0000313" key="2">
    <source>
        <dbReference type="Proteomes" id="UP000003438"/>
    </source>
</evidence>
<dbReference type="EMBL" id="ACBY02000023">
    <property type="protein sequence ID" value="EFB76056.1"/>
    <property type="molecule type" value="Genomic_DNA"/>
</dbReference>
<dbReference type="AlphaFoldDB" id="D1PNC1"/>
<dbReference type="HOGENOM" id="CLU_2290219_0_0_9"/>
<accession>D1PNC1</accession>